<protein>
    <submittedName>
        <fullName evidence="1">Uncharacterized protein</fullName>
    </submittedName>
</protein>
<organism evidence="1">
    <name type="scientific">Cacopsylla melanoneura</name>
    <dbReference type="NCBI Taxonomy" id="428564"/>
    <lineage>
        <taxon>Eukaryota</taxon>
        <taxon>Metazoa</taxon>
        <taxon>Ecdysozoa</taxon>
        <taxon>Arthropoda</taxon>
        <taxon>Hexapoda</taxon>
        <taxon>Insecta</taxon>
        <taxon>Pterygota</taxon>
        <taxon>Neoptera</taxon>
        <taxon>Paraneoptera</taxon>
        <taxon>Hemiptera</taxon>
        <taxon>Sternorrhyncha</taxon>
        <taxon>Psylloidea</taxon>
        <taxon>Psyllidae</taxon>
        <taxon>Psyllinae</taxon>
        <taxon>Cacopsylla</taxon>
    </lineage>
</organism>
<dbReference type="EMBL" id="HBUF01094157">
    <property type="protein sequence ID" value="CAG6636447.1"/>
    <property type="molecule type" value="Transcribed_RNA"/>
</dbReference>
<sequence>MKKTALNKMITLPDRIGYYYENQISKRRFTGLKVTHLPPDLKITVSIQGLNNRLQKNVRSLFGFLLFCLFRYDLDQRVNIFKKKIEIIIVLKILLLFSI</sequence>
<reference evidence="1" key="1">
    <citation type="submission" date="2021-05" db="EMBL/GenBank/DDBJ databases">
        <authorList>
            <person name="Alioto T."/>
            <person name="Alioto T."/>
            <person name="Gomez Garrido J."/>
        </authorList>
    </citation>
    <scope>NUCLEOTIDE SEQUENCE</scope>
</reference>
<dbReference type="AlphaFoldDB" id="A0A8D8QSS1"/>
<proteinExistence type="predicted"/>
<name>A0A8D8QSS1_9HEMI</name>
<evidence type="ECO:0000313" key="1">
    <source>
        <dbReference type="EMBL" id="CAG6636447.1"/>
    </source>
</evidence>
<accession>A0A8D8QSS1</accession>